<dbReference type="GO" id="GO:0032451">
    <property type="term" value="F:demethylase activity"/>
    <property type="evidence" value="ECO:0007669"/>
    <property type="project" value="UniProtKB-ARBA"/>
</dbReference>
<dbReference type="InterPro" id="IPR032854">
    <property type="entry name" value="ALKBH3"/>
</dbReference>
<dbReference type="EMBL" id="JYON01000034">
    <property type="protein sequence ID" value="KJH69769.1"/>
    <property type="molecule type" value="Genomic_DNA"/>
</dbReference>
<keyword evidence="4" id="KW-0460">Magnesium</keyword>
<dbReference type="PANTHER" id="PTHR31212">
    <property type="entry name" value="ALPHA-KETOGLUTARATE-DEPENDENT DIOXYGENASE ALKB HOMOLOG 3"/>
    <property type="match status" value="1"/>
</dbReference>
<dbReference type="Pfam" id="PF13532">
    <property type="entry name" value="2OG-FeII_Oxy_2"/>
    <property type="match status" value="1"/>
</dbReference>
<keyword evidence="8" id="KW-0234">DNA repair</keyword>
<proteinExistence type="predicted"/>
<dbReference type="STRING" id="1618023.UH38_21880"/>
<dbReference type="AlphaFoldDB" id="A0A0D8ZMV3"/>
<evidence type="ECO:0000256" key="5">
    <source>
        <dbReference type="ARBA" id="ARBA00022964"/>
    </source>
</evidence>
<dbReference type="GO" id="GO:0016705">
    <property type="term" value="F:oxidoreductase activity, acting on paired donors, with incorporation or reduction of molecular oxygen"/>
    <property type="evidence" value="ECO:0007669"/>
    <property type="project" value="UniProtKB-ARBA"/>
</dbReference>
<name>A0A0D8ZMV3_9CYAN</name>
<keyword evidence="3" id="KW-0227">DNA damage</keyword>
<dbReference type="InterPro" id="IPR027450">
    <property type="entry name" value="AlkB-like"/>
</dbReference>
<dbReference type="InterPro" id="IPR037151">
    <property type="entry name" value="AlkB-like_sf"/>
</dbReference>
<dbReference type="Gene3D" id="2.60.120.590">
    <property type="entry name" value="Alpha-ketoglutarate-dependent dioxygenase AlkB-like"/>
    <property type="match status" value="1"/>
</dbReference>
<evidence type="ECO:0000256" key="6">
    <source>
        <dbReference type="ARBA" id="ARBA00023002"/>
    </source>
</evidence>
<evidence type="ECO:0000256" key="4">
    <source>
        <dbReference type="ARBA" id="ARBA00022842"/>
    </source>
</evidence>
<evidence type="ECO:0000256" key="2">
    <source>
        <dbReference type="ARBA" id="ARBA00022723"/>
    </source>
</evidence>
<evidence type="ECO:0000259" key="9">
    <source>
        <dbReference type="PROSITE" id="PS51471"/>
    </source>
</evidence>
<dbReference type="SUPFAM" id="SSF51197">
    <property type="entry name" value="Clavaminate synthase-like"/>
    <property type="match status" value="1"/>
</dbReference>
<comment type="caution">
    <text evidence="10">The sequence shown here is derived from an EMBL/GenBank/DDBJ whole genome shotgun (WGS) entry which is preliminary data.</text>
</comment>
<evidence type="ECO:0000256" key="1">
    <source>
        <dbReference type="ARBA" id="ARBA00001954"/>
    </source>
</evidence>
<feature type="domain" description="Fe2OG dioxygenase" evidence="9">
    <location>
        <begin position="93"/>
        <end position="189"/>
    </location>
</feature>
<dbReference type="GO" id="GO:0051213">
    <property type="term" value="F:dioxygenase activity"/>
    <property type="evidence" value="ECO:0007669"/>
    <property type="project" value="UniProtKB-KW"/>
</dbReference>
<evidence type="ECO:0000256" key="3">
    <source>
        <dbReference type="ARBA" id="ARBA00022763"/>
    </source>
</evidence>
<evidence type="ECO:0000313" key="11">
    <source>
        <dbReference type="Proteomes" id="UP000032452"/>
    </source>
</evidence>
<dbReference type="GO" id="GO:0140097">
    <property type="term" value="F:catalytic activity, acting on DNA"/>
    <property type="evidence" value="ECO:0007669"/>
    <property type="project" value="UniProtKB-ARBA"/>
</dbReference>
<dbReference type="PANTHER" id="PTHR31212:SF4">
    <property type="entry name" value="ALPHA-KETOGLUTARATE-DEPENDENT DIOXYGENASE ALKB HOMOLOG 3"/>
    <property type="match status" value="1"/>
</dbReference>
<gene>
    <name evidence="10" type="ORF">UH38_21880</name>
</gene>
<keyword evidence="5" id="KW-0223">Dioxygenase</keyword>
<dbReference type="PROSITE" id="PS51471">
    <property type="entry name" value="FE2OG_OXY"/>
    <property type="match status" value="1"/>
</dbReference>
<accession>A0A0D8ZMV3</accession>
<dbReference type="FunFam" id="2.60.120.590:FF:000004">
    <property type="entry name" value="DNA oxidative demethylase ALKBH2"/>
    <property type="match status" value="1"/>
</dbReference>
<keyword evidence="11" id="KW-1185">Reference proteome</keyword>
<keyword evidence="2" id="KW-0479">Metal-binding</keyword>
<keyword evidence="7" id="KW-0408">Iron</keyword>
<sequence length="189" mass="21848">MEAKLQLTNRNGSVIYFPGIFAPSQDYFNRLKTACCWQTEKVQVFGKWHKLRRQTAWYGTADYRYSGQLKTAQPWLSVLLEIKAQVEELTNESYQGVLLNYYPDGLTAIGWHADDERDLVPNAAIASVSFGATRRFDLRHFDGEQLSVNLEDGSVLIMAGELQQYWKHQVPVQRKIKEPRINLTFRVMT</sequence>
<evidence type="ECO:0000256" key="7">
    <source>
        <dbReference type="ARBA" id="ARBA00023004"/>
    </source>
</evidence>
<dbReference type="Proteomes" id="UP000032452">
    <property type="component" value="Unassembled WGS sequence"/>
</dbReference>
<keyword evidence="6" id="KW-0560">Oxidoreductase</keyword>
<dbReference type="GO" id="GO:0006307">
    <property type="term" value="P:DNA alkylation repair"/>
    <property type="evidence" value="ECO:0007669"/>
    <property type="project" value="InterPro"/>
</dbReference>
<evidence type="ECO:0000256" key="8">
    <source>
        <dbReference type="ARBA" id="ARBA00023204"/>
    </source>
</evidence>
<organism evidence="10 11">
    <name type="scientific">Aliterella atlantica CENA595</name>
    <dbReference type="NCBI Taxonomy" id="1618023"/>
    <lineage>
        <taxon>Bacteria</taxon>
        <taxon>Bacillati</taxon>
        <taxon>Cyanobacteriota</taxon>
        <taxon>Cyanophyceae</taxon>
        <taxon>Chroococcidiopsidales</taxon>
        <taxon>Aliterellaceae</taxon>
        <taxon>Aliterella</taxon>
    </lineage>
</organism>
<dbReference type="GO" id="GO:0046872">
    <property type="term" value="F:metal ion binding"/>
    <property type="evidence" value="ECO:0007669"/>
    <property type="project" value="UniProtKB-KW"/>
</dbReference>
<comment type="cofactor">
    <cofactor evidence="1">
        <name>Fe(2+)</name>
        <dbReference type="ChEBI" id="CHEBI:29033"/>
    </cofactor>
</comment>
<dbReference type="InterPro" id="IPR005123">
    <property type="entry name" value="Oxoglu/Fe-dep_dioxygenase_dom"/>
</dbReference>
<reference evidence="10 11" key="1">
    <citation type="submission" date="2015-02" db="EMBL/GenBank/DDBJ databases">
        <title>Draft genome of a novel marine cyanobacterium (Chroococcales) isolated from South Atlantic Ocean.</title>
        <authorList>
            <person name="Rigonato J."/>
            <person name="Alvarenga D.O."/>
            <person name="Branco L.H."/>
            <person name="Varani A.M."/>
            <person name="Brandini F.P."/>
            <person name="Fiore M.F."/>
        </authorList>
    </citation>
    <scope>NUCLEOTIDE SEQUENCE [LARGE SCALE GENOMIC DNA]</scope>
    <source>
        <strain evidence="10 11">CENA595</strain>
    </source>
</reference>
<protein>
    <recommendedName>
        <fullName evidence="9">Fe2OG dioxygenase domain-containing protein</fullName>
    </recommendedName>
</protein>
<evidence type="ECO:0000313" key="10">
    <source>
        <dbReference type="EMBL" id="KJH69769.1"/>
    </source>
</evidence>
<dbReference type="GO" id="GO:0016787">
    <property type="term" value="F:hydrolase activity"/>
    <property type="evidence" value="ECO:0007669"/>
    <property type="project" value="UniProtKB-ARBA"/>
</dbReference>